<gene>
    <name evidence="1" type="ORF">A3C06_03645</name>
</gene>
<protein>
    <submittedName>
        <fullName evidence="1">Uncharacterized protein</fullName>
    </submittedName>
</protein>
<dbReference type="AlphaFoldDB" id="A0A1G2MT67"/>
<proteinExistence type="predicted"/>
<dbReference type="EMBL" id="MHRQ01000025">
    <property type="protein sequence ID" value="OHA26191.1"/>
    <property type="molecule type" value="Genomic_DNA"/>
</dbReference>
<comment type="caution">
    <text evidence="1">The sequence shown here is derived from an EMBL/GenBank/DDBJ whole genome shotgun (WGS) entry which is preliminary data.</text>
</comment>
<sequence>MFMQEMNMTSVICEKRKEAYDAKRMNTQPTPFLPNLTVEILPRQRKPFVLKFAEQQESSAQRRIALAPPVEAGINMVPPKHWPVHWTEE</sequence>
<accession>A0A1G2MT67</accession>
<reference evidence="1 2" key="1">
    <citation type="journal article" date="2016" name="Nat. Commun.">
        <title>Thousands of microbial genomes shed light on interconnected biogeochemical processes in an aquifer system.</title>
        <authorList>
            <person name="Anantharaman K."/>
            <person name="Brown C.T."/>
            <person name="Hug L.A."/>
            <person name="Sharon I."/>
            <person name="Castelle C.J."/>
            <person name="Probst A.J."/>
            <person name="Thomas B.C."/>
            <person name="Singh A."/>
            <person name="Wilkins M.J."/>
            <person name="Karaoz U."/>
            <person name="Brodie E.L."/>
            <person name="Williams K.H."/>
            <person name="Hubbard S.S."/>
            <person name="Banfield J.F."/>
        </authorList>
    </citation>
    <scope>NUCLEOTIDE SEQUENCE [LARGE SCALE GENOMIC DNA]</scope>
</reference>
<name>A0A1G2MT67_9BACT</name>
<evidence type="ECO:0000313" key="2">
    <source>
        <dbReference type="Proteomes" id="UP000177565"/>
    </source>
</evidence>
<organism evidence="1 2">
    <name type="scientific">Candidatus Taylorbacteria bacterium RIFCSPHIGHO2_02_FULL_46_13</name>
    <dbReference type="NCBI Taxonomy" id="1802312"/>
    <lineage>
        <taxon>Bacteria</taxon>
        <taxon>Candidatus Tayloriibacteriota</taxon>
    </lineage>
</organism>
<evidence type="ECO:0000313" key="1">
    <source>
        <dbReference type="EMBL" id="OHA26191.1"/>
    </source>
</evidence>
<dbReference type="Proteomes" id="UP000177565">
    <property type="component" value="Unassembled WGS sequence"/>
</dbReference>